<keyword evidence="1" id="KW-1133">Transmembrane helix</keyword>
<dbReference type="EMBL" id="MFJK01000016">
    <property type="protein sequence ID" value="OGG17826.1"/>
    <property type="molecule type" value="Genomic_DNA"/>
</dbReference>
<keyword evidence="1" id="KW-0472">Membrane</keyword>
<evidence type="ECO:0000256" key="2">
    <source>
        <dbReference type="SAM" id="SignalP"/>
    </source>
</evidence>
<feature type="transmembrane region" description="Helical" evidence="1">
    <location>
        <begin position="51"/>
        <end position="75"/>
    </location>
</feature>
<dbReference type="Pfam" id="PF18895">
    <property type="entry name" value="T4SS_pilin"/>
    <property type="match status" value="1"/>
</dbReference>
<sequence>MNRFSKLFAGAVAGLSGVVFAVTQAFAAISLNPCDTSQTGFQVPCFQDIGQVVTFAINTLLFVSFIAALVFLIIGGIRWIMSGGDKEGTAKAKGTVTSALIGLVVVLGAWVLVNVALQLLTGKTLSTLTLPSLQETGVGTSTGTGTGTQCVVTIGGNDYPGHYSLNTGQCVRD</sequence>
<keyword evidence="1" id="KW-0812">Transmembrane</keyword>
<accession>A0A1F5ZZC2</accession>
<dbReference type="Proteomes" id="UP000177871">
    <property type="component" value="Unassembled WGS sequence"/>
</dbReference>
<feature type="signal peptide" evidence="2">
    <location>
        <begin position="1"/>
        <end position="21"/>
    </location>
</feature>
<reference evidence="3 4" key="1">
    <citation type="journal article" date="2016" name="Nat. Commun.">
        <title>Thousands of microbial genomes shed light on interconnected biogeochemical processes in an aquifer system.</title>
        <authorList>
            <person name="Anantharaman K."/>
            <person name="Brown C.T."/>
            <person name="Hug L.A."/>
            <person name="Sharon I."/>
            <person name="Castelle C.J."/>
            <person name="Probst A.J."/>
            <person name="Thomas B.C."/>
            <person name="Singh A."/>
            <person name="Wilkins M.J."/>
            <person name="Karaoz U."/>
            <person name="Brodie E.L."/>
            <person name="Williams K.H."/>
            <person name="Hubbard S.S."/>
            <person name="Banfield J.F."/>
        </authorList>
    </citation>
    <scope>NUCLEOTIDE SEQUENCE [LARGE SCALE GENOMIC DNA]</scope>
</reference>
<dbReference type="STRING" id="1798381.A2721_02275"/>
<organism evidence="3 4">
    <name type="scientific">Candidatus Gottesmanbacteria bacterium RIFCSPHIGHO2_01_FULL_47_48</name>
    <dbReference type="NCBI Taxonomy" id="1798381"/>
    <lineage>
        <taxon>Bacteria</taxon>
        <taxon>Candidatus Gottesmaniibacteriota</taxon>
    </lineage>
</organism>
<feature type="transmembrane region" description="Helical" evidence="1">
    <location>
        <begin position="96"/>
        <end position="120"/>
    </location>
</feature>
<gene>
    <name evidence="3" type="ORF">A2721_02275</name>
</gene>
<protein>
    <submittedName>
        <fullName evidence="3">Uncharacterized protein</fullName>
    </submittedName>
</protein>
<evidence type="ECO:0000256" key="1">
    <source>
        <dbReference type="SAM" id="Phobius"/>
    </source>
</evidence>
<comment type="caution">
    <text evidence="3">The sequence shown here is derived from an EMBL/GenBank/DDBJ whole genome shotgun (WGS) entry which is preliminary data.</text>
</comment>
<dbReference type="InterPro" id="IPR043993">
    <property type="entry name" value="T4SS_pilin"/>
</dbReference>
<evidence type="ECO:0000313" key="3">
    <source>
        <dbReference type="EMBL" id="OGG17826.1"/>
    </source>
</evidence>
<name>A0A1F5ZZC2_9BACT</name>
<keyword evidence="2" id="KW-0732">Signal</keyword>
<dbReference type="AlphaFoldDB" id="A0A1F5ZZC2"/>
<proteinExistence type="predicted"/>
<feature type="chain" id="PRO_5009522933" evidence="2">
    <location>
        <begin position="22"/>
        <end position="173"/>
    </location>
</feature>
<evidence type="ECO:0000313" key="4">
    <source>
        <dbReference type="Proteomes" id="UP000177871"/>
    </source>
</evidence>